<keyword evidence="2" id="KW-0732">Signal</keyword>
<dbReference type="EMBL" id="BLJE01000001">
    <property type="protein sequence ID" value="GFE64092.1"/>
    <property type="molecule type" value="Genomic_DNA"/>
</dbReference>
<dbReference type="Gene3D" id="3.90.1580.10">
    <property type="entry name" value="paralog of FGE (formylglycine-generating enzyme)"/>
    <property type="match status" value="1"/>
</dbReference>
<name>A0A6N6JFV5_9RHOB</name>
<evidence type="ECO:0000259" key="3">
    <source>
        <dbReference type="Pfam" id="PF03781"/>
    </source>
</evidence>
<dbReference type="PANTHER" id="PTHR23150">
    <property type="entry name" value="SULFATASE MODIFYING FACTOR 1, 2"/>
    <property type="match status" value="1"/>
</dbReference>
<feature type="domain" description="Sulfatase-modifying factor enzyme-like" evidence="3">
    <location>
        <begin position="150"/>
        <end position="279"/>
    </location>
</feature>
<sequence length="542" mass="58636">MRKALTLAFSFLMATLLPSAGLAEITWKDSYYNPQPANGDLVLPMPCGGAMVFRKVATPNSDGAIGDVAVTLGQEGKDQPYLNGLRRSYVSGPFTDNEGGRDKGYFFLAKYELSEIQFDVVMGECPDKAPRKRAFRPKVDTSKLEFERFAEAYTLWLMGNANNSLPRVGDTKGYLRLPTEEEWEFAARGGLSVEEALFRAPLPPLEEGQDHSEFIAHGGTESAGGKIQVIGTLGPNPLGLHDMLGNVAEIVSTPFSLVRHGRLHGQAGGYVKRGGDARTPLGSINSATRFEVAPFDVRAGTVTTDRFTGTRLAIAGLAITSSDQATDLAAALERLAALDAQLSTAQSEEEVLAIIDQLTDQVASPRAKSQLAVIRDTVQRGRAERNAQRDKSIRLILGSGTLICDQAVQRYLNALAIQSVLPTYQDYEAEALATGDADLLAEVRDAMAEATENLAKLEKRIAAEVIEYANLVEGLADDYSQDLLTRQATFIQEDVAGRGTRRASCLTSLRNHLVTRKAAGFSDTELMSLDFQGIALNEADAQ</sequence>
<dbReference type="SUPFAM" id="SSF56436">
    <property type="entry name" value="C-type lectin-like"/>
    <property type="match status" value="1"/>
</dbReference>
<evidence type="ECO:0000256" key="2">
    <source>
        <dbReference type="SAM" id="SignalP"/>
    </source>
</evidence>
<reference evidence="4 5" key="1">
    <citation type="submission" date="2019-12" db="EMBL/GenBank/DDBJ databases">
        <title>Litoreibacter badius sp. nov., a novel bacteriochlorophyll a-containing bacterium in the genus Litoreibacter.</title>
        <authorList>
            <person name="Kanamuro M."/>
            <person name="Takabe Y."/>
            <person name="Mori K."/>
            <person name="Takaichi S."/>
            <person name="Hanada S."/>
        </authorList>
    </citation>
    <scope>NUCLEOTIDE SEQUENCE [LARGE SCALE GENOMIC DNA]</scope>
    <source>
        <strain evidence="4 5">K6</strain>
    </source>
</reference>
<accession>A0A6N6JFV5</accession>
<dbReference type="InterPro" id="IPR005532">
    <property type="entry name" value="SUMF_dom"/>
</dbReference>
<dbReference type="OrthoDB" id="9768004at2"/>
<dbReference type="InterPro" id="IPR042095">
    <property type="entry name" value="SUMF_sf"/>
</dbReference>
<proteinExistence type="predicted"/>
<feature type="signal peptide" evidence="2">
    <location>
        <begin position="1"/>
        <end position="23"/>
    </location>
</feature>
<dbReference type="InterPro" id="IPR016187">
    <property type="entry name" value="CTDL_fold"/>
</dbReference>
<evidence type="ECO:0000256" key="1">
    <source>
        <dbReference type="SAM" id="Coils"/>
    </source>
</evidence>
<dbReference type="GO" id="GO:0120147">
    <property type="term" value="F:formylglycine-generating oxidase activity"/>
    <property type="evidence" value="ECO:0007669"/>
    <property type="project" value="TreeGrafter"/>
</dbReference>
<keyword evidence="5" id="KW-1185">Reference proteome</keyword>
<dbReference type="InterPro" id="IPR051043">
    <property type="entry name" value="Sulfatase_Mod_Factor_Kinase"/>
</dbReference>
<comment type="caution">
    <text evidence="4">The sequence shown here is derived from an EMBL/GenBank/DDBJ whole genome shotgun (WGS) entry which is preliminary data.</text>
</comment>
<dbReference type="RefSeq" id="WP_159804963.1">
    <property type="nucleotide sequence ID" value="NZ_BLJE01000001.1"/>
</dbReference>
<dbReference type="Proteomes" id="UP000436822">
    <property type="component" value="Unassembled WGS sequence"/>
</dbReference>
<dbReference type="PANTHER" id="PTHR23150:SF19">
    <property type="entry name" value="FORMYLGLYCINE-GENERATING ENZYME"/>
    <property type="match status" value="1"/>
</dbReference>
<evidence type="ECO:0000313" key="4">
    <source>
        <dbReference type="EMBL" id="GFE64092.1"/>
    </source>
</evidence>
<dbReference type="AlphaFoldDB" id="A0A6N6JFV5"/>
<gene>
    <name evidence="4" type="ORF">KIN_11660</name>
</gene>
<protein>
    <recommendedName>
        <fullName evidence="3">Sulfatase-modifying factor enzyme-like domain-containing protein</fullName>
    </recommendedName>
</protein>
<feature type="chain" id="PRO_5026771642" description="Sulfatase-modifying factor enzyme-like domain-containing protein" evidence="2">
    <location>
        <begin position="24"/>
        <end position="542"/>
    </location>
</feature>
<organism evidence="4 5">
    <name type="scientific">Litoreibacter roseus</name>
    <dbReference type="NCBI Taxonomy" id="2601869"/>
    <lineage>
        <taxon>Bacteria</taxon>
        <taxon>Pseudomonadati</taxon>
        <taxon>Pseudomonadota</taxon>
        <taxon>Alphaproteobacteria</taxon>
        <taxon>Rhodobacterales</taxon>
        <taxon>Roseobacteraceae</taxon>
        <taxon>Litoreibacter</taxon>
    </lineage>
</organism>
<feature type="coiled-coil region" evidence="1">
    <location>
        <begin position="440"/>
        <end position="467"/>
    </location>
</feature>
<dbReference type="Pfam" id="PF03781">
    <property type="entry name" value="FGE-sulfatase"/>
    <property type="match status" value="1"/>
</dbReference>
<keyword evidence="1" id="KW-0175">Coiled coil</keyword>
<evidence type="ECO:0000313" key="5">
    <source>
        <dbReference type="Proteomes" id="UP000436822"/>
    </source>
</evidence>